<evidence type="ECO:0000256" key="1">
    <source>
        <dbReference type="SAM" id="MobiDB-lite"/>
    </source>
</evidence>
<dbReference type="OMA" id="NDHIMED"/>
<dbReference type="OrthoDB" id="1301570at2759"/>
<feature type="region of interest" description="Disordered" evidence="1">
    <location>
        <begin position="164"/>
        <end position="204"/>
    </location>
</feature>
<dbReference type="EMBL" id="MVGT01000061">
    <property type="protein sequence ID" value="OVA20638.1"/>
    <property type="molecule type" value="Genomic_DNA"/>
</dbReference>
<dbReference type="Proteomes" id="UP000195402">
    <property type="component" value="Unassembled WGS sequence"/>
</dbReference>
<comment type="caution">
    <text evidence="3">The sequence shown here is derived from an EMBL/GenBank/DDBJ whole genome shotgun (WGS) entry which is preliminary data.</text>
</comment>
<evidence type="ECO:0000313" key="4">
    <source>
        <dbReference type="Proteomes" id="UP000195402"/>
    </source>
</evidence>
<dbReference type="PANTHER" id="PTHR46929">
    <property type="entry name" value="EXPRESSED PROTEIN"/>
    <property type="match status" value="1"/>
</dbReference>
<dbReference type="InParanoid" id="A0A200RD54"/>
<evidence type="ECO:0000313" key="3">
    <source>
        <dbReference type="EMBL" id="OVA20638.1"/>
    </source>
</evidence>
<dbReference type="PANTHER" id="PTHR46929:SF23">
    <property type="entry name" value="L10-INTERACTING MYB DOMAIN-CONTAINING PROTEIN-LIKE"/>
    <property type="match status" value="1"/>
</dbReference>
<organism evidence="3 4">
    <name type="scientific">Macleaya cordata</name>
    <name type="common">Five-seeded plume-poppy</name>
    <name type="synonym">Bocconia cordata</name>
    <dbReference type="NCBI Taxonomy" id="56857"/>
    <lineage>
        <taxon>Eukaryota</taxon>
        <taxon>Viridiplantae</taxon>
        <taxon>Streptophyta</taxon>
        <taxon>Embryophyta</taxon>
        <taxon>Tracheophyta</taxon>
        <taxon>Spermatophyta</taxon>
        <taxon>Magnoliopsida</taxon>
        <taxon>Ranunculales</taxon>
        <taxon>Papaveraceae</taxon>
        <taxon>Papaveroideae</taxon>
        <taxon>Macleaya</taxon>
    </lineage>
</organism>
<feature type="domain" description="Myb/SANT-like" evidence="2">
    <location>
        <begin position="20"/>
        <end position="112"/>
    </location>
</feature>
<feature type="compositionally biased region" description="Polar residues" evidence="1">
    <location>
        <begin position="188"/>
        <end position="199"/>
    </location>
</feature>
<accession>A0A200RD54</accession>
<feature type="compositionally biased region" description="Acidic residues" evidence="1">
    <location>
        <begin position="177"/>
        <end position="187"/>
    </location>
</feature>
<dbReference type="InterPro" id="IPR024752">
    <property type="entry name" value="Myb/SANT-like_dom"/>
</dbReference>
<protein>
    <submittedName>
        <fullName evidence="3">Myb/SANT-like domain</fullName>
    </submittedName>
</protein>
<dbReference type="Pfam" id="PF12776">
    <property type="entry name" value="Myb_DNA-bind_3"/>
    <property type="match status" value="1"/>
</dbReference>
<sequence>MDGDDSQIEIDPKGKGKQIRWTTKMDTVLLDVLCEQARIGNKRDNGWKDSVWKTLLDAIFEKTQVHVEKKHAESRLRTMRQEYRAFYEIKETSGFGWSTLKNTIVATDELWNLLVQNKPKFKHFRDRGCKWDFEKLSIIIGNDHATGSYAQGGLDSETVVHDVDEDCNNDQPRENVEESVNDTDEGVDQTSTNPSSSVQKRQHRKKTMIDDADDWFIRMDAKVDLMVESINPMTFVKQLHEQVMQMEGFSSTYLNRAFEMLRRDVFGAEIFLARKTEYRKEMLEEMRDKIETI</sequence>
<keyword evidence="4" id="KW-1185">Reference proteome</keyword>
<reference evidence="3 4" key="1">
    <citation type="journal article" date="2017" name="Mol. Plant">
        <title>The Genome of Medicinal Plant Macleaya cordata Provides New Insights into Benzylisoquinoline Alkaloids Metabolism.</title>
        <authorList>
            <person name="Liu X."/>
            <person name="Liu Y."/>
            <person name="Huang P."/>
            <person name="Ma Y."/>
            <person name="Qing Z."/>
            <person name="Tang Q."/>
            <person name="Cao H."/>
            <person name="Cheng P."/>
            <person name="Zheng Y."/>
            <person name="Yuan Z."/>
            <person name="Zhou Y."/>
            <person name="Liu J."/>
            <person name="Tang Z."/>
            <person name="Zhuo Y."/>
            <person name="Zhang Y."/>
            <person name="Yu L."/>
            <person name="Huang J."/>
            <person name="Yang P."/>
            <person name="Peng Q."/>
            <person name="Zhang J."/>
            <person name="Jiang W."/>
            <person name="Zhang Z."/>
            <person name="Lin K."/>
            <person name="Ro D.K."/>
            <person name="Chen X."/>
            <person name="Xiong X."/>
            <person name="Shang Y."/>
            <person name="Huang S."/>
            <person name="Zeng J."/>
        </authorList>
    </citation>
    <scope>NUCLEOTIDE SEQUENCE [LARGE SCALE GENOMIC DNA]</scope>
    <source>
        <strain evidence="4">cv. BLH2017</strain>
        <tissue evidence="3">Root</tissue>
    </source>
</reference>
<proteinExistence type="predicted"/>
<gene>
    <name evidence="3" type="ORF">BVC80_883g9</name>
</gene>
<dbReference type="AlphaFoldDB" id="A0A200RD54"/>
<name>A0A200RD54_MACCD</name>
<evidence type="ECO:0000259" key="2">
    <source>
        <dbReference type="Pfam" id="PF12776"/>
    </source>
</evidence>